<dbReference type="GO" id="GO:0005737">
    <property type="term" value="C:cytoplasm"/>
    <property type="evidence" value="ECO:0007669"/>
    <property type="project" value="UniProtKB-ARBA"/>
</dbReference>
<gene>
    <name evidence="5" type="ORF">G6F50_010814</name>
</gene>
<dbReference type="InterPro" id="IPR037047">
    <property type="entry name" value="PITH_dom_sf"/>
</dbReference>
<evidence type="ECO:0000259" key="3">
    <source>
        <dbReference type="PROSITE" id="PS51352"/>
    </source>
</evidence>
<dbReference type="PANTHER" id="PTHR46115">
    <property type="entry name" value="THIOREDOXIN-LIKE PROTEIN 1"/>
    <property type="match status" value="1"/>
</dbReference>
<evidence type="ECO:0000256" key="1">
    <source>
        <dbReference type="ARBA" id="ARBA00023157"/>
    </source>
</evidence>
<dbReference type="OMA" id="PIFEMFP"/>
<evidence type="ECO:0000313" key="5">
    <source>
        <dbReference type="EMBL" id="KAG1564654.1"/>
    </source>
</evidence>
<feature type="domain" description="Thioredoxin" evidence="3">
    <location>
        <begin position="1"/>
        <end position="107"/>
    </location>
</feature>
<reference evidence="5 6" key="1">
    <citation type="journal article" date="2020" name="Microb. Genom.">
        <title>Genetic diversity of clinical and environmental Mucorales isolates obtained from an investigation of mucormycosis cases among solid organ transplant recipients.</title>
        <authorList>
            <person name="Nguyen M.H."/>
            <person name="Kaul D."/>
            <person name="Muto C."/>
            <person name="Cheng S.J."/>
            <person name="Richter R.A."/>
            <person name="Bruno V.M."/>
            <person name="Liu G."/>
            <person name="Beyhan S."/>
            <person name="Sundermann A.J."/>
            <person name="Mounaud S."/>
            <person name="Pasculle A.W."/>
            <person name="Nierman W.C."/>
            <person name="Driscoll E."/>
            <person name="Cumbie R."/>
            <person name="Clancy C.J."/>
            <person name="Dupont C.L."/>
        </authorList>
    </citation>
    <scope>NUCLEOTIDE SEQUENCE [LARGE SCALE GENOMIC DNA]</scope>
    <source>
        <strain evidence="5 6">GL24</strain>
    </source>
</reference>
<dbReference type="Pfam" id="PF06201">
    <property type="entry name" value="PITH"/>
    <property type="match status" value="1"/>
</dbReference>
<keyword evidence="6" id="KW-1185">Reference proteome</keyword>
<dbReference type="PROSITE" id="PS51532">
    <property type="entry name" value="PITH"/>
    <property type="match status" value="1"/>
</dbReference>
<comment type="caution">
    <text evidence="5">The sequence shown here is derived from an EMBL/GenBank/DDBJ whole genome shotgun (WGS) entry which is preliminary data.</text>
</comment>
<dbReference type="PROSITE" id="PS51352">
    <property type="entry name" value="THIOREDOXIN_2"/>
    <property type="match status" value="1"/>
</dbReference>
<feature type="compositionally biased region" description="Low complexity" evidence="2">
    <location>
        <begin position="103"/>
        <end position="118"/>
    </location>
</feature>
<dbReference type="Proteomes" id="UP000740926">
    <property type="component" value="Unassembled WGS sequence"/>
</dbReference>
<dbReference type="Gene3D" id="2.60.120.470">
    <property type="entry name" value="PITH domain"/>
    <property type="match status" value="1"/>
</dbReference>
<protein>
    <recommendedName>
        <fullName evidence="7">Thioredoxin</fullName>
    </recommendedName>
</protein>
<dbReference type="FunFam" id="3.40.30.10:FF:000245">
    <property type="entry name" value="Thioredoxin"/>
    <property type="match status" value="1"/>
</dbReference>
<feature type="domain" description="PITH" evidence="4">
    <location>
        <begin position="119"/>
        <end position="286"/>
    </location>
</feature>
<evidence type="ECO:0008006" key="7">
    <source>
        <dbReference type="Google" id="ProtNLM"/>
    </source>
</evidence>
<accession>A0A9P6YUC5</accession>
<dbReference type="InterPro" id="IPR010400">
    <property type="entry name" value="PITH_dom"/>
</dbReference>
<dbReference type="Gene3D" id="3.40.30.10">
    <property type="entry name" value="Glutaredoxin"/>
    <property type="match status" value="1"/>
</dbReference>
<sequence length="286" mass="31931">MAVQIINNASEFQNELASSPERLVVAYFTAAWCGPCKMISPFYNQLPAKYPQVKFLKIDVDKVKDVSQACGVTAMPTFQFYKNGNKVTEMKGANPKQLEHYVQQQSGAQGEASGSSSSKKNFGIPGHSDLTSHITGNQVDALNQQTENNVKNIFKEDDSYLESDVDEQLIISVPFNQPVKVHSLKFKVPNTANAPKTVKLYTNRQALGFDDADSISETQTIELSPKDFEEDAIVNLRFVKFQNVTHITLFVVDNQEDEETTQIQQLIFIGTPVEATNMNDLSKEEH</sequence>
<keyword evidence="1" id="KW-1015">Disulfide bond</keyword>
<evidence type="ECO:0000313" key="6">
    <source>
        <dbReference type="Proteomes" id="UP000740926"/>
    </source>
</evidence>
<dbReference type="AlphaFoldDB" id="A0A9P6YUC5"/>
<dbReference type="InterPro" id="IPR008979">
    <property type="entry name" value="Galactose-bd-like_sf"/>
</dbReference>
<evidence type="ECO:0000259" key="4">
    <source>
        <dbReference type="PROSITE" id="PS51532"/>
    </source>
</evidence>
<dbReference type="InterPro" id="IPR036249">
    <property type="entry name" value="Thioredoxin-like_sf"/>
</dbReference>
<proteinExistence type="predicted"/>
<dbReference type="PRINTS" id="PR00421">
    <property type="entry name" value="THIOREDOXIN"/>
</dbReference>
<dbReference type="CDD" id="cd02947">
    <property type="entry name" value="TRX_family"/>
    <property type="match status" value="1"/>
</dbReference>
<feature type="region of interest" description="Disordered" evidence="2">
    <location>
        <begin position="103"/>
        <end position="129"/>
    </location>
</feature>
<dbReference type="SUPFAM" id="SSF52833">
    <property type="entry name" value="Thioredoxin-like"/>
    <property type="match status" value="1"/>
</dbReference>
<dbReference type="InterPro" id="IPR017937">
    <property type="entry name" value="Thioredoxin_CS"/>
</dbReference>
<organism evidence="5 6">
    <name type="scientific">Rhizopus delemar</name>
    <dbReference type="NCBI Taxonomy" id="936053"/>
    <lineage>
        <taxon>Eukaryota</taxon>
        <taxon>Fungi</taxon>
        <taxon>Fungi incertae sedis</taxon>
        <taxon>Mucoromycota</taxon>
        <taxon>Mucoromycotina</taxon>
        <taxon>Mucoromycetes</taxon>
        <taxon>Mucorales</taxon>
        <taxon>Mucorineae</taxon>
        <taxon>Rhizopodaceae</taxon>
        <taxon>Rhizopus</taxon>
    </lineage>
</organism>
<dbReference type="PROSITE" id="PS00194">
    <property type="entry name" value="THIOREDOXIN_1"/>
    <property type="match status" value="1"/>
</dbReference>
<dbReference type="Pfam" id="PF00085">
    <property type="entry name" value="Thioredoxin"/>
    <property type="match status" value="1"/>
</dbReference>
<dbReference type="EMBL" id="JAANIU010002497">
    <property type="protein sequence ID" value="KAG1564654.1"/>
    <property type="molecule type" value="Genomic_DNA"/>
</dbReference>
<dbReference type="InterPro" id="IPR013766">
    <property type="entry name" value="Thioredoxin_domain"/>
</dbReference>
<dbReference type="SUPFAM" id="SSF49785">
    <property type="entry name" value="Galactose-binding domain-like"/>
    <property type="match status" value="1"/>
</dbReference>
<evidence type="ECO:0000256" key="2">
    <source>
        <dbReference type="SAM" id="MobiDB-lite"/>
    </source>
</evidence>
<name>A0A9P6YUC5_9FUNG</name>